<gene>
    <name evidence="1" type="ORF">PVAP13_9KG070100</name>
</gene>
<organism evidence="1 2">
    <name type="scientific">Panicum virgatum</name>
    <name type="common">Blackwell switchgrass</name>
    <dbReference type="NCBI Taxonomy" id="38727"/>
    <lineage>
        <taxon>Eukaryota</taxon>
        <taxon>Viridiplantae</taxon>
        <taxon>Streptophyta</taxon>
        <taxon>Embryophyta</taxon>
        <taxon>Tracheophyta</taxon>
        <taxon>Spermatophyta</taxon>
        <taxon>Magnoliopsida</taxon>
        <taxon>Liliopsida</taxon>
        <taxon>Poales</taxon>
        <taxon>Poaceae</taxon>
        <taxon>PACMAD clade</taxon>
        <taxon>Panicoideae</taxon>
        <taxon>Panicodae</taxon>
        <taxon>Paniceae</taxon>
        <taxon>Panicinae</taxon>
        <taxon>Panicum</taxon>
        <taxon>Panicum sect. Hiantes</taxon>
    </lineage>
</organism>
<accession>A0A8T0NDN5</accession>
<evidence type="ECO:0008006" key="3">
    <source>
        <dbReference type="Google" id="ProtNLM"/>
    </source>
</evidence>
<dbReference type="PANTHER" id="PTHR34591:SF50">
    <property type="entry name" value="F-BOX DOMAIN-CONTAINING PROTEIN"/>
    <property type="match status" value="1"/>
</dbReference>
<name>A0A8T0NDN5_PANVG</name>
<dbReference type="Proteomes" id="UP000823388">
    <property type="component" value="Chromosome 9K"/>
</dbReference>
<comment type="caution">
    <text evidence="1">The sequence shown here is derived from an EMBL/GenBank/DDBJ whole genome shotgun (WGS) entry which is preliminary data.</text>
</comment>
<dbReference type="PANTHER" id="PTHR34591">
    <property type="entry name" value="OS03G0653100 PROTEIN-RELATED"/>
    <property type="match status" value="1"/>
</dbReference>
<sequence length="336" mass="38829">MMANIFQEEYLAYDPAVSPHYQVFSFPYFVSPAYSSSGSGDEVDYSAIEQSEWPPAKFTLQVFSSATGRWEERSFVPQGEAAGTVADMRRYCCDRRNAVYRRGQLYVHCQNFVMRISLSNDKYRVIKSPAGNAELYLGKSEKGIYCASFQGRCSRLQVWILNESCASMEWVLKHDRDLLQLLMKNKLEEPRLNYYNPSHNQKVRGPWILQDTNYNYNKGVKTMKALVRKKFEWSSDASDDDETSECGVDPDGRSFYCGYFDILGFHPYKEIIFLSQSIRRGLAYHLNGSTIQDLGNLYPKGYEDELSNEQLIESSFPYTPCWVEQFGYGQSTVYRK</sequence>
<protein>
    <recommendedName>
        <fullName evidence="3">F-box protein</fullName>
    </recommendedName>
</protein>
<reference evidence="1" key="1">
    <citation type="submission" date="2020-05" db="EMBL/GenBank/DDBJ databases">
        <title>WGS assembly of Panicum virgatum.</title>
        <authorList>
            <person name="Lovell J.T."/>
            <person name="Jenkins J."/>
            <person name="Shu S."/>
            <person name="Juenger T.E."/>
            <person name="Schmutz J."/>
        </authorList>
    </citation>
    <scope>NUCLEOTIDE SEQUENCE</scope>
    <source>
        <strain evidence="1">AP13</strain>
    </source>
</reference>
<dbReference type="EMBL" id="CM029053">
    <property type="protein sequence ID" value="KAG2546955.1"/>
    <property type="molecule type" value="Genomic_DNA"/>
</dbReference>
<proteinExistence type="predicted"/>
<evidence type="ECO:0000313" key="1">
    <source>
        <dbReference type="EMBL" id="KAG2546955.1"/>
    </source>
</evidence>
<evidence type="ECO:0000313" key="2">
    <source>
        <dbReference type="Proteomes" id="UP000823388"/>
    </source>
</evidence>
<dbReference type="AlphaFoldDB" id="A0A8T0NDN5"/>
<keyword evidence="2" id="KW-1185">Reference proteome</keyword>